<keyword evidence="2" id="KW-1185">Reference proteome</keyword>
<evidence type="ECO:0000313" key="2">
    <source>
        <dbReference type="Proteomes" id="UP000272771"/>
    </source>
</evidence>
<dbReference type="RefSeq" id="WP_004284936.1">
    <property type="nucleotide sequence ID" value="NZ_CAUJRG010000021.1"/>
</dbReference>
<gene>
    <name evidence="1" type="ORF">NCTC12742_01959</name>
</gene>
<dbReference type="EMBL" id="LR134533">
    <property type="protein sequence ID" value="VEJ52045.1"/>
    <property type="molecule type" value="Genomic_DNA"/>
</dbReference>
<organism evidence="1 2">
    <name type="scientific">Neisseria weaveri</name>
    <dbReference type="NCBI Taxonomy" id="28091"/>
    <lineage>
        <taxon>Bacteria</taxon>
        <taxon>Pseudomonadati</taxon>
        <taxon>Pseudomonadota</taxon>
        <taxon>Betaproteobacteria</taxon>
        <taxon>Neisseriales</taxon>
        <taxon>Neisseriaceae</taxon>
        <taxon>Neisseria</taxon>
    </lineage>
</organism>
<dbReference type="AlphaFoldDB" id="A0A3S4ZMX8"/>
<dbReference type="STRING" id="28091.SAMEA3174300_00513"/>
<reference evidence="1 2" key="1">
    <citation type="submission" date="2018-12" db="EMBL/GenBank/DDBJ databases">
        <authorList>
            <consortium name="Pathogen Informatics"/>
        </authorList>
    </citation>
    <scope>NUCLEOTIDE SEQUENCE [LARGE SCALE GENOMIC DNA]</scope>
    <source>
        <strain evidence="1 2">NCTC12742</strain>
    </source>
</reference>
<protein>
    <submittedName>
        <fullName evidence="1">Uncharacterized protein</fullName>
    </submittedName>
</protein>
<name>A0A3S4ZMX8_9NEIS</name>
<dbReference type="Proteomes" id="UP000272771">
    <property type="component" value="Chromosome"/>
</dbReference>
<sequence>MHTALLTLKISNPDYQNLITKHSSGFSKAEHQLLAEILSGFDFDVVQAQALAQAVIQQARFDPNAQHIEEYDDEDVTGICAHCLNPPVPPLRDYLMWREKTAL</sequence>
<dbReference type="OrthoDB" id="8605551at2"/>
<proteinExistence type="predicted"/>
<dbReference type="KEGG" id="nwe:SAMEA3174300_0513"/>
<evidence type="ECO:0000313" key="1">
    <source>
        <dbReference type="EMBL" id="VEJ52045.1"/>
    </source>
</evidence>
<accession>A0A3S4ZMX8</accession>